<sequence>MHASVDAAFVDIYTYQRHQLPLSVLNSGHINSHLTGARVVSEEIVVDNSQRTQVNAYLIPPSSNEFASLTLHSRATVTTHPLSNQDVVEHLGQSLVILRDSTVNRITRATHMSLWGTLGRWRIKSSMSFLFLCSGVATSTSQCLPVFTVALGECIALTIVQSHALERSSSETQMAFDGDLLCFRNLRMDEMTSIKAFDGYRGRMVFNCWGRTHTILDFV</sequence>
<dbReference type="Proteomes" id="UP000790709">
    <property type="component" value="Unassembled WGS sequence"/>
</dbReference>
<reference evidence="1" key="1">
    <citation type="journal article" date="2021" name="New Phytol.">
        <title>Evolutionary innovations through gain and loss of genes in the ectomycorrhizal Boletales.</title>
        <authorList>
            <person name="Wu G."/>
            <person name="Miyauchi S."/>
            <person name="Morin E."/>
            <person name="Kuo A."/>
            <person name="Drula E."/>
            <person name="Varga T."/>
            <person name="Kohler A."/>
            <person name="Feng B."/>
            <person name="Cao Y."/>
            <person name="Lipzen A."/>
            <person name="Daum C."/>
            <person name="Hundley H."/>
            <person name="Pangilinan J."/>
            <person name="Johnson J."/>
            <person name="Barry K."/>
            <person name="LaButti K."/>
            <person name="Ng V."/>
            <person name="Ahrendt S."/>
            <person name="Min B."/>
            <person name="Choi I.G."/>
            <person name="Park H."/>
            <person name="Plett J.M."/>
            <person name="Magnuson J."/>
            <person name="Spatafora J.W."/>
            <person name="Nagy L.G."/>
            <person name="Henrissat B."/>
            <person name="Grigoriev I.V."/>
            <person name="Yang Z.L."/>
            <person name="Xu J."/>
            <person name="Martin F.M."/>
        </authorList>
    </citation>
    <scope>NUCLEOTIDE SEQUENCE</scope>
    <source>
        <strain evidence="1">KUC20120723A-06</strain>
    </source>
</reference>
<dbReference type="EMBL" id="MU266616">
    <property type="protein sequence ID" value="KAH7919956.1"/>
    <property type="molecule type" value="Genomic_DNA"/>
</dbReference>
<keyword evidence="2" id="KW-1185">Reference proteome</keyword>
<evidence type="ECO:0000313" key="2">
    <source>
        <dbReference type="Proteomes" id="UP000790709"/>
    </source>
</evidence>
<name>A0ACB8B2G6_9AGAM</name>
<comment type="caution">
    <text evidence="1">The sequence shown here is derived from an EMBL/GenBank/DDBJ whole genome shotgun (WGS) entry which is preliminary data.</text>
</comment>
<proteinExistence type="predicted"/>
<protein>
    <submittedName>
        <fullName evidence="1">Uncharacterized protein</fullName>
    </submittedName>
</protein>
<evidence type="ECO:0000313" key="1">
    <source>
        <dbReference type="EMBL" id="KAH7919956.1"/>
    </source>
</evidence>
<gene>
    <name evidence="1" type="ORF">BV22DRAFT_1133465</name>
</gene>
<organism evidence="1 2">
    <name type="scientific">Leucogyrophana mollusca</name>
    <dbReference type="NCBI Taxonomy" id="85980"/>
    <lineage>
        <taxon>Eukaryota</taxon>
        <taxon>Fungi</taxon>
        <taxon>Dikarya</taxon>
        <taxon>Basidiomycota</taxon>
        <taxon>Agaricomycotina</taxon>
        <taxon>Agaricomycetes</taxon>
        <taxon>Agaricomycetidae</taxon>
        <taxon>Boletales</taxon>
        <taxon>Boletales incertae sedis</taxon>
        <taxon>Leucogyrophana</taxon>
    </lineage>
</organism>
<accession>A0ACB8B2G6</accession>